<protein>
    <submittedName>
        <fullName evidence="2">Uncharacterized protein</fullName>
    </submittedName>
</protein>
<evidence type="ECO:0000256" key="1">
    <source>
        <dbReference type="SAM" id="MobiDB-lite"/>
    </source>
</evidence>
<feature type="compositionally biased region" description="Basic and acidic residues" evidence="1">
    <location>
        <begin position="290"/>
        <end position="302"/>
    </location>
</feature>
<feature type="region of interest" description="Disordered" evidence="1">
    <location>
        <begin position="138"/>
        <end position="305"/>
    </location>
</feature>
<sequence length="442" mass="48096">MSIQLIRPQSPKKSKVENARRELQSFESSSMPFDNTPLSPRVAPSIGFTLLHSGASSCDFVGGPGGKDGIVSFAHLGPDCKTAMVCLKEPGKPVRRPPRIPADPAKTFQVTGGGGIRKESGAVKEKVEVCWTRGTDERAEQKEMEEGKNGKEGRRKAGEEAKDEEKETKTKKSLSWEWMEPNRTKNRSLGAQENGNKSIGGHPEKAENKTGKGAEDEAKTNPKDSQKETHKTKITGKGDQTSTQNEADSPANSPARKKHRVKPQPSKEYSGDNLEDASPRSSKGKSSQSPEHRLQQTADTKHKEKIARTTTPHFPVPEPKLLSGAPVLTQTLAEYAVDLDAECAALMPSVTTRASSAMTNSFSPAGSVTREHEGLSLTSLMQKDADRAYQQNSSSTLPPPRIFTCPPTASVRLMQKRLSGLIPIRRGSDVVSFLNRMQTYIG</sequence>
<reference evidence="2" key="1">
    <citation type="submission" date="2014-11" db="EMBL/GenBank/DDBJ databases">
        <authorList>
            <person name="Otto D Thomas"/>
            <person name="Naeem Raeece"/>
        </authorList>
    </citation>
    <scope>NUCLEOTIDE SEQUENCE</scope>
</reference>
<feature type="compositionally biased region" description="Basic and acidic residues" evidence="1">
    <location>
        <begin position="14"/>
        <end position="24"/>
    </location>
</feature>
<evidence type="ECO:0000313" key="2">
    <source>
        <dbReference type="EMBL" id="CEM05445.1"/>
    </source>
</evidence>
<proteinExistence type="predicted"/>
<dbReference type="VEuPathDB" id="CryptoDB:Cvel_14621"/>
<feature type="compositionally biased region" description="Basic and acidic residues" evidence="1">
    <location>
        <begin position="138"/>
        <end position="170"/>
    </location>
</feature>
<feature type="compositionally biased region" description="Polar residues" evidence="1">
    <location>
        <begin position="187"/>
        <end position="197"/>
    </location>
</feature>
<organism evidence="2">
    <name type="scientific">Chromera velia CCMP2878</name>
    <dbReference type="NCBI Taxonomy" id="1169474"/>
    <lineage>
        <taxon>Eukaryota</taxon>
        <taxon>Sar</taxon>
        <taxon>Alveolata</taxon>
        <taxon>Colpodellida</taxon>
        <taxon>Chromeraceae</taxon>
        <taxon>Chromera</taxon>
    </lineage>
</organism>
<accession>A0A0G4F268</accession>
<name>A0A0G4F268_9ALVE</name>
<feature type="compositionally biased region" description="Polar residues" evidence="1">
    <location>
        <begin position="238"/>
        <end position="252"/>
    </location>
</feature>
<dbReference type="AlphaFoldDB" id="A0A0G4F268"/>
<dbReference type="EMBL" id="CDMZ01000051">
    <property type="protein sequence ID" value="CEM05445.1"/>
    <property type="molecule type" value="Genomic_DNA"/>
</dbReference>
<feature type="compositionally biased region" description="Basic and acidic residues" evidence="1">
    <location>
        <begin position="202"/>
        <end position="231"/>
    </location>
</feature>
<gene>
    <name evidence="2" type="ORF">Cvel_14621</name>
</gene>
<feature type="compositionally biased region" description="Low complexity" evidence="1">
    <location>
        <begin position="279"/>
        <end position="289"/>
    </location>
</feature>
<feature type="region of interest" description="Disordered" evidence="1">
    <location>
        <begin position="1"/>
        <end position="38"/>
    </location>
</feature>
<feature type="compositionally biased region" description="Polar residues" evidence="1">
    <location>
        <begin position="25"/>
        <end position="38"/>
    </location>
</feature>